<accession>A0A6J7WUV2</accession>
<gene>
    <name evidence="1" type="ORF">UFOVP359_53</name>
</gene>
<name>A0A6J7WUV2_9CAUD</name>
<proteinExistence type="predicted"/>
<reference evidence="1" key="1">
    <citation type="submission" date="2020-05" db="EMBL/GenBank/DDBJ databases">
        <authorList>
            <person name="Chiriac C."/>
            <person name="Salcher M."/>
            <person name="Ghai R."/>
            <person name="Kavagutti S V."/>
        </authorList>
    </citation>
    <scope>NUCLEOTIDE SEQUENCE</scope>
</reference>
<evidence type="ECO:0000313" key="1">
    <source>
        <dbReference type="EMBL" id="CAB5221756.1"/>
    </source>
</evidence>
<dbReference type="EMBL" id="LR798295">
    <property type="protein sequence ID" value="CAB5221756.1"/>
    <property type="molecule type" value="Genomic_DNA"/>
</dbReference>
<sequence>MSNQKNKLSVVENKSSHGIYVWILPNGEPFTDGDGNTLNVPSVQYDISKMKSLAEAAAYWGKPEGSPKFMPGVGRVSDTQAREDINRMAEGLTPYGDSENWRELFNNAR</sequence>
<organism evidence="1">
    <name type="scientific">uncultured Caudovirales phage</name>
    <dbReference type="NCBI Taxonomy" id="2100421"/>
    <lineage>
        <taxon>Viruses</taxon>
        <taxon>Duplodnaviria</taxon>
        <taxon>Heunggongvirae</taxon>
        <taxon>Uroviricota</taxon>
        <taxon>Caudoviricetes</taxon>
        <taxon>Peduoviridae</taxon>
        <taxon>Maltschvirus</taxon>
        <taxon>Maltschvirus maltsch</taxon>
    </lineage>
</organism>
<protein>
    <submittedName>
        <fullName evidence="1">Uncharacterized protein</fullName>
    </submittedName>
</protein>